<evidence type="ECO:0000256" key="1">
    <source>
        <dbReference type="ARBA" id="ARBA00001946"/>
    </source>
</evidence>
<feature type="domain" description="Methyltransferase type 12" evidence="13">
    <location>
        <begin position="303"/>
        <end position="402"/>
    </location>
</feature>
<evidence type="ECO:0000313" key="16">
    <source>
        <dbReference type="Proteomes" id="UP000035366"/>
    </source>
</evidence>
<dbReference type="NCBIfam" id="TIGR04074">
    <property type="entry name" value="bacter_Hen1"/>
    <property type="match status" value="1"/>
</dbReference>
<dbReference type="EC" id="2.1.1.386" evidence="11"/>
<keyword evidence="9" id="KW-0694">RNA-binding</keyword>
<organism evidence="15 16">
    <name type="scientific">Streptomyces incarnatus</name>
    <dbReference type="NCBI Taxonomy" id="665007"/>
    <lineage>
        <taxon>Bacteria</taxon>
        <taxon>Bacillati</taxon>
        <taxon>Actinomycetota</taxon>
        <taxon>Actinomycetes</taxon>
        <taxon>Kitasatosporales</taxon>
        <taxon>Streptomycetaceae</taxon>
        <taxon>Streptomyces</taxon>
    </lineage>
</organism>
<keyword evidence="10" id="KW-0943">RNA-mediated gene silencing</keyword>
<keyword evidence="8" id="KW-0460">Magnesium</keyword>
<feature type="domain" description="Hen1 N-terminal" evidence="14">
    <location>
        <begin position="1"/>
        <end position="249"/>
    </location>
</feature>
<evidence type="ECO:0000256" key="6">
    <source>
        <dbReference type="ARBA" id="ARBA00022691"/>
    </source>
</evidence>
<dbReference type="InterPro" id="IPR038546">
    <property type="entry name" value="Hen1_N_sf"/>
</dbReference>
<evidence type="ECO:0000256" key="3">
    <source>
        <dbReference type="ARBA" id="ARBA00021330"/>
    </source>
</evidence>
<keyword evidence="5" id="KW-0808">Transferase</keyword>
<reference evidence="15 16" key="1">
    <citation type="journal article" date="2015" name="ISME J.">
        <title>Draft Genome Sequence of Streptomyces incarnatus NRRL8089, which Produces the Nucleoside Antibiotic Sinefungin.</title>
        <authorList>
            <person name="Oshima K."/>
            <person name="Hattori M."/>
            <person name="Shimizu H."/>
            <person name="Fukuda K."/>
            <person name="Nemoto M."/>
            <person name="Inagaki K."/>
            <person name="Tamura T."/>
        </authorList>
    </citation>
    <scope>NUCLEOTIDE SEQUENCE [LARGE SCALE GENOMIC DNA]</scope>
    <source>
        <strain evidence="15 16">NRRL 8089</strain>
    </source>
</reference>
<evidence type="ECO:0000256" key="7">
    <source>
        <dbReference type="ARBA" id="ARBA00022723"/>
    </source>
</evidence>
<evidence type="ECO:0000256" key="12">
    <source>
        <dbReference type="ARBA" id="ARBA00048418"/>
    </source>
</evidence>
<evidence type="ECO:0000256" key="10">
    <source>
        <dbReference type="ARBA" id="ARBA00023158"/>
    </source>
</evidence>
<dbReference type="InterPro" id="IPR024026">
    <property type="entry name" value="3'-RNA_MeTfrase_Hen1_bac"/>
</dbReference>
<evidence type="ECO:0000259" key="13">
    <source>
        <dbReference type="Pfam" id="PF08242"/>
    </source>
</evidence>
<keyword evidence="6" id="KW-0949">S-adenosyl-L-methionine</keyword>
<dbReference type="PANTHER" id="PTHR21404">
    <property type="entry name" value="HEN1"/>
    <property type="match status" value="1"/>
</dbReference>
<evidence type="ECO:0000256" key="11">
    <source>
        <dbReference type="ARBA" id="ARBA00035025"/>
    </source>
</evidence>
<dbReference type="Proteomes" id="UP000035366">
    <property type="component" value="Chromosome"/>
</dbReference>
<dbReference type="Gene3D" id="3.30.1610.20">
    <property type="entry name" value="Hen1, N-terminal domain"/>
    <property type="match status" value="1"/>
</dbReference>
<comment type="similarity">
    <text evidence="2">Belongs to the methyltransferase superfamily. HEN1 family.</text>
</comment>
<evidence type="ECO:0000256" key="5">
    <source>
        <dbReference type="ARBA" id="ARBA00022679"/>
    </source>
</evidence>
<dbReference type="InterPro" id="IPR024740">
    <property type="entry name" value="Hen1_N"/>
</dbReference>
<evidence type="ECO:0000313" key="15">
    <source>
        <dbReference type="EMBL" id="AKJ10074.1"/>
    </source>
</evidence>
<evidence type="ECO:0000256" key="8">
    <source>
        <dbReference type="ARBA" id="ARBA00022842"/>
    </source>
</evidence>
<dbReference type="PANTHER" id="PTHR21404:SF3">
    <property type="entry name" value="SMALL RNA 2'-O-METHYLTRANSFERASE"/>
    <property type="match status" value="1"/>
</dbReference>
<keyword evidence="4 15" id="KW-0489">Methyltransferase</keyword>
<comment type="cofactor">
    <cofactor evidence="1">
        <name>Mg(2+)</name>
        <dbReference type="ChEBI" id="CHEBI:18420"/>
    </cofactor>
</comment>
<dbReference type="Pfam" id="PF12623">
    <property type="entry name" value="Hen1_L"/>
    <property type="match status" value="1"/>
</dbReference>
<dbReference type="SUPFAM" id="SSF53335">
    <property type="entry name" value="S-adenosyl-L-methionine-dependent methyltransferases"/>
    <property type="match status" value="1"/>
</dbReference>
<dbReference type="InterPro" id="IPR029063">
    <property type="entry name" value="SAM-dependent_MTases_sf"/>
</dbReference>
<evidence type="ECO:0000259" key="14">
    <source>
        <dbReference type="Pfam" id="PF12623"/>
    </source>
</evidence>
<dbReference type="RefSeq" id="WP_208898187.1">
    <property type="nucleotide sequence ID" value="NZ_CP011497.1"/>
</dbReference>
<dbReference type="Gene3D" id="3.40.50.150">
    <property type="entry name" value="Vaccinia Virus protein VP39"/>
    <property type="match status" value="1"/>
</dbReference>
<evidence type="ECO:0000256" key="2">
    <source>
        <dbReference type="ARBA" id="ARBA00009026"/>
    </source>
</evidence>
<name>A0ABM5TGJ4_9ACTN</name>
<dbReference type="InterPro" id="IPR026610">
    <property type="entry name" value="Hen1"/>
</dbReference>
<dbReference type="EMBL" id="CP011497">
    <property type="protein sequence ID" value="AKJ10074.1"/>
    <property type="molecule type" value="Genomic_DNA"/>
</dbReference>
<comment type="catalytic activity">
    <reaction evidence="12">
        <text>small RNA 3'-end nucleotide + S-adenosyl-L-methionine = small RNA 3'-end 2'-O-methylnucleotide + S-adenosyl-L-homocysteine + H(+)</text>
        <dbReference type="Rhea" id="RHEA:37887"/>
        <dbReference type="Rhea" id="RHEA-COMP:10415"/>
        <dbReference type="Rhea" id="RHEA-COMP:10416"/>
        <dbReference type="ChEBI" id="CHEBI:15378"/>
        <dbReference type="ChEBI" id="CHEBI:57856"/>
        <dbReference type="ChEBI" id="CHEBI:59789"/>
        <dbReference type="ChEBI" id="CHEBI:74896"/>
        <dbReference type="ChEBI" id="CHEBI:74898"/>
        <dbReference type="EC" id="2.1.1.386"/>
    </reaction>
</comment>
<sequence length="487" mass="54219">MFLTISMRGDAAHPATDLGYLLHKHPDKAQKFSTSYGTAHVFYPEADDLRCTAALLLETDTLALVRRGKGKGRGGAPDAALAQYVNDRPYAASSLLAVALSGVFSSAMKGTCHARPELPGRARPLRIEVPALPARGGPELVRRLFQPLGWTVTAEPVALDAEFPEWGDSRYVRLVLESEVLTLAEALRHLYVLLPVLDDAKHYWVSADEVDKLLRAGEGWLPEHPEQKLITSRYLSRRWSLTRQAMERLELVRLAEADDSEVEEIDNAVEEETETEERPAPLAVQRREAILAALRACGAARVLDLGCGQGELVRELLKDVRFTEIVGLDVSVRALTIAARRLKLDRMGERQASRVQLVQGSLAYTDNRLKGYDAAVLSEVIEHLDLPRLPALEYAVFGHARPRTVLVTTPNVEYNVRWETLPAGHARHGDHRFEWTRAEFRTWARAVAERHGYDVEFAPVGPDDPEVGPPTQMALFTMRTEKEAKAA</sequence>
<keyword evidence="7" id="KW-0479">Metal-binding</keyword>
<dbReference type="GO" id="GO:0032259">
    <property type="term" value="P:methylation"/>
    <property type="evidence" value="ECO:0007669"/>
    <property type="project" value="UniProtKB-KW"/>
</dbReference>
<protein>
    <recommendedName>
        <fullName evidence="3">Small RNA 2'-O-methyltransferase</fullName>
        <ecNumber evidence="11">2.1.1.386</ecNumber>
    </recommendedName>
</protein>
<dbReference type="GO" id="GO:0008168">
    <property type="term" value="F:methyltransferase activity"/>
    <property type="evidence" value="ECO:0007669"/>
    <property type="project" value="UniProtKB-KW"/>
</dbReference>
<keyword evidence="16" id="KW-1185">Reference proteome</keyword>
<gene>
    <name evidence="15" type="ORF">ABB07_08565</name>
</gene>
<accession>A0ABM5TGJ4</accession>
<dbReference type="CDD" id="cd02440">
    <property type="entry name" value="AdoMet_MTases"/>
    <property type="match status" value="1"/>
</dbReference>
<proteinExistence type="inferred from homology"/>
<dbReference type="Pfam" id="PF08242">
    <property type="entry name" value="Methyltransf_12"/>
    <property type="match status" value="1"/>
</dbReference>
<evidence type="ECO:0000256" key="9">
    <source>
        <dbReference type="ARBA" id="ARBA00022884"/>
    </source>
</evidence>
<dbReference type="InterPro" id="IPR013217">
    <property type="entry name" value="Methyltransf_12"/>
</dbReference>
<evidence type="ECO:0000256" key="4">
    <source>
        <dbReference type="ARBA" id="ARBA00022603"/>
    </source>
</evidence>